<dbReference type="EMBL" id="JAHRIN010046057">
    <property type="protein sequence ID" value="MEQ2207816.1"/>
    <property type="molecule type" value="Genomic_DNA"/>
</dbReference>
<protein>
    <recommendedName>
        <fullName evidence="4">Secreted protein</fullName>
    </recommendedName>
</protein>
<name>A0ABV0RJC9_9TELE</name>
<evidence type="ECO:0000313" key="2">
    <source>
        <dbReference type="EMBL" id="MEQ2207816.1"/>
    </source>
</evidence>
<evidence type="ECO:0000313" key="3">
    <source>
        <dbReference type="Proteomes" id="UP001434883"/>
    </source>
</evidence>
<organism evidence="2 3">
    <name type="scientific">Xenoophorus captivus</name>
    <dbReference type="NCBI Taxonomy" id="1517983"/>
    <lineage>
        <taxon>Eukaryota</taxon>
        <taxon>Metazoa</taxon>
        <taxon>Chordata</taxon>
        <taxon>Craniata</taxon>
        <taxon>Vertebrata</taxon>
        <taxon>Euteleostomi</taxon>
        <taxon>Actinopterygii</taxon>
        <taxon>Neopterygii</taxon>
        <taxon>Teleostei</taxon>
        <taxon>Neoteleostei</taxon>
        <taxon>Acanthomorphata</taxon>
        <taxon>Ovalentaria</taxon>
        <taxon>Atherinomorphae</taxon>
        <taxon>Cyprinodontiformes</taxon>
        <taxon>Goodeidae</taxon>
        <taxon>Xenoophorus</taxon>
    </lineage>
</organism>
<evidence type="ECO:0008006" key="4">
    <source>
        <dbReference type="Google" id="ProtNLM"/>
    </source>
</evidence>
<dbReference type="Proteomes" id="UP001434883">
    <property type="component" value="Unassembled WGS sequence"/>
</dbReference>
<comment type="caution">
    <text evidence="2">The sequence shown here is derived from an EMBL/GenBank/DDBJ whole genome shotgun (WGS) entry which is preliminary data.</text>
</comment>
<keyword evidence="3" id="KW-1185">Reference proteome</keyword>
<sequence length="93" mass="10306">MTSSFALQRLMMSASACCCCFRRPVPMVIMFLVDPSKDACLPARAGPSCGRAETEETLPRAQRSIRWTFSILHIPASLDDKGQAYAVKRLNLL</sequence>
<keyword evidence="1" id="KW-0732">Signal</keyword>
<feature type="chain" id="PRO_5046357054" description="Secreted protein" evidence="1">
    <location>
        <begin position="17"/>
        <end position="93"/>
    </location>
</feature>
<accession>A0ABV0RJC9</accession>
<proteinExistence type="predicted"/>
<feature type="signal peptide" evidence="1">
    <location>
        <begin position="1"/>
        <end position="16"/>
    </location>
</feature>
<reference evidence="2 3" key="1">
    <citation type="submission" date="2021-06" db="EMBL/GenBank/DDBJ databases">
        <authorList>
            <person name="Palmer J.M."/>
        </authorList>
    </citation>
    <scope>NUCLEOTIDE SEQUENCE [LARGE SCALE GENOMIC DNA]</scope>
    <source>
        <strain evidence="2 3">XC_2019</strain>
        <tissue evidence="2">Muscle</tissue>
    </source>
</reference>
<evidence type="ECO:0000256" key="1">
    <source>
        <dbReference type="SAM" id="SignalP"/>
    </source>
</evidence>
<gene>
    <name evidence="2" type="ORF">XENOCAPTIV_019147</name>
</gene>